<dbReference type="VEuPathDB" id="FungiDB:TAPDE_005693"/>
<keyword evidence="4" id="KW-1185">Reference proteome</keyword>
<accession>R4XHD5</accession>
<feature type="region of interest" description="Disordered" evidence="1">
    <location>
        <begin position="120"/>
        <end position="149"/>
    </location>
</feature>
<evidence type="ECO:0000313" key="4">
    <source>
        <dbReference type="Proteomes" id="UP000013776"/>
    </source>
</evidence>
<sequence length="149" mass="16630">MSNTRLSIPQVDRNSLLSVGLFLALIIYLISNPPFTSSWHGMDSIAVTHAVPKTVTVVHRIEFPELDSSKIFALQSSLRTLCITTCVVVSISVVAVCKYVVNPAITGRNYREKEKLMRELRRSEKRRAKRTSDVVGHENSSSEEEATVV</sequence>
<organism evidence="3 4">
    <name type="scientific">Taphrina deformans (strain PYCC 5710 / ATCC 11124 / CBS 356.35 / IMI 108563 / JCM 9778 / NBRC 8474)</name>
    <name type="common">Peach leaf curl fungus</name>
    <name type="synonym">Lalaria deformans</name>
    <dbReference type="NCBI Taxonomy" id="1097556"/>
    <lineage>
        <taxon>Eukaryota</taxon>
        <taxon>Fungi</taxon>
        <taxon>Dikarya</taxon>
        <taxon>Ascomycota</taxon>
        <taxon>Taphrinomycotina</taxon>
        <taxon>Taphrinomycetes</taxon>
        <taxon>Taphrinales</taxon>
        <taxon>Taphrinaceae</taxon>
        <taxon>Taphrina</taxon>
    </lineage>
</organism>
<name>R4XHD5_TAPDE</name>
<dbReference type="EMBL" id="CAHR02000452">
    <property type="protein sequence ID" value="CCG85098.1"/>
    <property type="molecule type" value="Genomic_DNA"/>
</dbReference>
<gene>
    <name evidence="3" type="ORF">TAPDE_005693</name>
</gene>
<keyword evidence="2" id="KW-1133">Transmembrane helix</keyword>
<evidence type="ECO:0000256" key="1">
    <source>
        <dbReference type="SAM" id="MobiDB-lite"/>
    </source>
</evidence>
<evidence type="ECO:0000313" key="3">
    <source>
        <dbReference type="EMBL" id="CCG85098.1"/>
    </source>
</evidence>
<evidence type="ECO:0000256" key="2">
    <source>
        <dbReference type="SAM" id="Phobius"/>
    </source>
</evidence>
<comment type="caution">
    <text evidence="3">The sequence shown here is derived from an EMBL/GenBank/DDBJ whole genome shotgun (WGS) entry which is preliminary data.</text>
</comment>
<keyword evidence="2" id="KW-0472">Membrane</keyword>
<dbReference type="AlphaFoldDB" id="R4XHD5"/>
<feature type="transmembrane region" description="Helical" evidence="2">
    <location>
        <begin position="12"/>
        <end position="30"/>
    </location>
</feature>
<reference evidence="3 4" key="1">
    <citation type="journal article" date="2013" name="MBio">
        <title>Genome sequencing of the plant pathogen Taphrina deformans, the causal agent of peach leaf curl.</title>
        <authorList>
            <person name="Cisse O.H."/>
            <person name="Almeida J.M.G.C.F."/>
            <person name="Fonseca A."/>
            <person name="Kumar A.A."/>
            <person name="Salojaervi J."/>
            <person name="Overmyer K."/>
            <person name="Hauser P.M."/>
            <person name="Pagni M."/>
        </authorList>
    </citation>
    <scope>NUCLEOTIDE SEQUENCE [LARGE SCALE GENOMIC DNA]</scope>
    <source>
        <strain evidence="4">PYCC 5710 / ATCC 11124 / CBS 356.35 / IMI 108563 / JCM 9778 / NBRC 8474</strain>
    </source>
</reference>
<proteinExistence type="predicted"/>
<dbReference type="Proteomes" id="UP000013776">
    <property type="component" value="Unassembled WGS sequence"/>
</dbReference>
<protein>
    <submittedName>
        <fullName evidence="3">Uncharacterized protein</fullName>
    </submittedName>
</protein>
<feature type="transmembrane region" description="Helical" evidence="2">
    <location>
        <begin position="78"/>
        <end position="101"/>
    </location>
</feature>
<keyword evidence="2" id="KW-0812">Transmembrane</keyword>